<evidence type="ECO:0000256" key="1">
    <source>
        <dbReference type="SAM" id="Phobius"/>
    </source>
</evidence>
<sequence length="90" mass="10488">MMFFMMMYMLSFYIFFIYEKVLIVLLLLEFMMLSVLGILYLSMNCLGGMMFLVIYYMVFVVGEGVLGLSLLVSIMRYSGKDYIKIMSLGC</sequence>
<keyword evidence="1" id="KW-0812">Transmembrane</keyword>
<feature type="transmembrane region" description="Helical" evidence="1">
    <location>
        <begin position="21"/>
        <end position="41"/>
    </location>
</feature>
<dbReference type="CTD" id="4539"/>
<protein>
    <submittedName>
        <fullName evidence="2">NADH dehydrogenase subunit 4L</fullName>
    </submittedName>
</protein>
<geneLocation type="mitochondrion" evidence="2"/>
<accession>C8YLY3</accession>
<dbReference type="AlphaFoldDB" id="C8YLY3"/>
<keyword evidence="1" id="KW-0472">Membrane</keyword>
<dbReference type="RefSeq" id="YP_003204691.1">
    <property type="nucleotide sequence ID" value="NC_013238.1"/>
</dbReference>
<dbReference type="EMBL" id="FJ593187">
    <property type="protein sequence ID" value="ACL36008.1"/>
    <property type="molecule type" value="Genomic_DNA"/>
</dbReference>
<gene>
    <name evidence="2" type="primary">ND4L</name>
</gene>
<dbReference type="GeneID" id="8445093"/>
<evidence type="ECO:0000313" key="2">
    <source>
        <dbReference type="EMBL" id="ACL36008.1"/>
    </source>
</evidence>
<name>C8YLY3_EVAAP</name>
<keyword evidence="1" id="KW-1133">Transmembrane helix</keyword>
<feature type="transmembrane region" description="Helical" evidence="1">
    <location>
        <begin position="53"/>
        <end position="74"/>
    </location>
</feature>
<reference evidence="2" key="1">
    <citation type="journal article" date="2009" name="Mol. Biol. Rep.">
        <title>The complete mitochondrial genome of Evania appendigaster (Hymenoptera: Evaniidae) has low A+T content and a long intergenic spacer between atp8 and atp6.</title>
        <authorList>
            <person name="Wei S.J."/>
            <person name="Tang P."/>
            <person name="Zheng L.H."/>
            <person name="Shi M."/>
            <person name="Chen X.X."/>
        </authorList>
    </citation>
    <scope>NUCLEOTIDE SEQUENCE</scope>
</reference>
<dbReference type="Gene3D" id="1.10.287.3510">
    <property type="match status" value="1"/>
</dbReference>
<proteinExistence type="predicted"/>
<organism evidence="2">
    <name type="scientific">Evania appendigaster</name>
    <name type="common">Cockroach egg parasitoid wasp</name>
    <name type="synonym">Ichneumon appendigaster</name>
    <dbReference type="NCBI Taxonomy" id="27486"/>
    <lineage>
        <taxon>Eukaryota</taxon>
        <taxon>Metazoa</taxon>
        <taxon>Ecdysozoa</taxon>
        <taxon>Arthropoda</taxon>
        <taxon>Hexapoda</taxon>
        <taxon>Insecta</taxon>
        <taxon>Pterygota</taxon>
        <taxon>Neoptera</taxon>
        <taxon>Endopterygota</taxon>
        <taxon>Hymenoptera</taxon>
        <taxon>Apocrita</taxon>
        <taxon>Evanioidea</taxon>
        <taxon>Evaniidae</taxon>
        <taxon>Evania</taxon>
    </lineage>
</organism>
<keyword evidence="2" id="KW-0496">Mitochondrion</keyword>